<keyword evidence="1" id="KW-1133">Transmembrane helix</keyword>
<evidence type="ECO:0000256" key="1">
    <source>
        <dbReference type="SAM" id="Phobius"/>
    </source>
</evidence>
<reference evidence="2 3" key="1">
    <citation type="journal article" date="2018" name="Sci. Rep.">
        <title>A complete Leishmania donovani reference genome identifies novel genetic variations associated with virulence.</title>
        <authorList>
            <person name="Lypaczewski P."/>
            <person name="Hoshizaki J."/>
            <person name="Zhang W.-W."/>
            <person name="McCall L.-I."/>
            <person name="Torcivia-Rodriguez J."/>
            <person name="Simonyan V."/>
            <person name="Kaur A."/>
            <person name="Dewar K."/>
            <person name="Matlashewski G."/>
        </authorList>
    </citation>
    <scope>NUCLEOTIDE SEQUENCE [LARGE SCALE GENOMIC DNA]</scope>
    <source>
        <strain evidence="2 3">LdCL</strain>
    </source>
</reference>
<dbReference type="Proteomes" id="UP000274082">
    <property type="component" value="Chromosome 36"/>
</dbReference>
<accession>A0A3S7XCG4</accession>
<dbReference type="VEuPathDB" id="TriTrypDB:LdBPK_366790.1"/>
<dbReference type="VEuPathDB" id="TriTrypDB:LDHU3_36.9060"/>
<dbReference type="VEuPathDB" id="TriTrypDB:LdCL_360080400"/>
<keyword evidence="3" id="KW-1185">Reference proteome</keyword>
<feature type="transmembrane region" description="Helical" evidence="1">
    <location>
        <begin position="9"/>
        <end position="25"/>
    </location>
</feature>
<sequence>MDNRGKNEWGFLVVLAVGAFAYYLSTLKPSPDPEKRRKEVLRRLNDGASPLMLLKGGFSPAELLNAGVPREALRSLYPVSSSILSSQTPRREARGRSPSTPGFSCAYEPLVVATGTMRDVSEALNDGLRSRSMSTSVSDVREVTHGHTARSTTVLSARSYWQSAENLPNGSRRSPARLAAHMRLSPAQHEFYDCNSMERCSATLTPVGTIRVRVAALSATIACGYSGESAVYHHPLEVLRFLHEDGSRLSIMAEDCSTLKSDEVLTTEVYVKRSLARARAAADDAKTYFKVKLHTAARKIATTVMESYVNIYAGPSPVILAGFYLVKGNTAYTIQLQTHTDAYEERLADLLYTAQSARLQGAGETAGSRCGGGRGRNEYHVQAEGVDRVYVVEIPVDVVVRGPTAPHAARSELILTPCRSGGDTGAPWNATIAVCPNAAREHAENGERRHNVIPLLHDAHVLIELIVYIAGSVAAGMTSSPPPLPPPLAAVMAREATTADRQLSGSVYRSAELTMILPPPEHFHTVVCEHPYESSMTLFITSVTSAELFEMELRRLSHMNEDSLEQLFSYVETLFLTPARPRRSMNAAGQACFSVEGIAVSPAKTTLWVYGVQLREECWLIFRWLCAASAAEPPELEQYRRELVKSIVCRSD</sequence>
<evidence type="ECO:0000313" key="3">
    <source>
        <dbReference type="Proteomes" id="UP000274082"/>
    </source>
</evidence>
<dbReference type="EMBL" id="CP029535">
    <property type="protein sequence ID" value="AYU84084.1"/>
    <property type="molecule type" value="Genomic_DNA"/>
</dbReference>
<keyword evidence="1" id="KW-0812">Transmembrane</keyword>
<gene>
    <name evidence="2" type="ORF">LdCL_360080400</name>
</gene>
<proteinExistence type="predicted"/>
<organism evidence="2 3">
    <name type="scientific">Leishmania donovani</name>
    <dbReference type="NCBI Taxonomy" id="5661"/>
    <lineage>
        <taxon>Eukaryota</taxon>
        <taxon>Discoba</taxon>
        <taxon>Euglenozoa</taxon>
        <taxon>Kinetoplastea</taxon>
        <taxon>Metakinetoplastina</taxon>
        <taxon>Trypanosomatida</taxon>
        <taxon>Trypanosomatidae</taxon>
        <taxon>Leishmaniinae</taxon>
        <taxon>Leishmania</taxon>
    </lineage>
</organism>
<dbReference type="AlphaFoldDB" id="A0A3S7XCG4"/>
<dbReference type="OrthoDB" id="263588at2759"/>
<name>A0A3S7XCG4_LEIDO</name>
<evidence type="ECO:0000313" key="2">
    <source>
        <dbReference type="EMBL" id="AYU84084.1"/>
    </source>
</evidence>
<protein>
    <submittedName>
        <fullName evidence="2">Uncharacterized protein</fullName>
    </submittedName>
</protein>
<keyword evidence="1" id="KW-0472">Membrane</keyword>